<name>A0A926EUY1_9FIRM</name>
<keyword evidence="1" id="KW-1133">Transmembrane helix</keyword>
<organism evidence="2 3">
    <name type="scientific">Paratissierella segnis</name>
    <dbReference type="NCBI Taxonomy" id="2763679"/>
    <lineage>
        <taxon>Bacteria</taxon>
        <taxon>Bacillati</taxon>
        <taxon>Bacillota</taxon>
        <taxon>Tissierellia</taxon>
        <taxon>Tissierellales</taxon>
        <taxon>Tissierellaceae</taxon>
        <taxon>Paratissierella</taxon>
    </lineage>
</organism>
<dbReference type="EMBL" id="JACRTG010000018">
    <property type="protein sequence ID" value="MBC8587987.1"/>
    <property type="molecule type" value="Genomic_DNA"/>
</dbReference>
<keyword evidence="1" id="KW-0812">Transmembrane</keyword>
<reference evidence="2" key="1">
    <citation type="submission" date="2020-08" db="EMBL/GenBank/DDBJ databases">
        <title>Genome public.</title>
        <authorList>
            <person name="Liu C."/>
            <person name="Sun Q."/>
        </authorList>
    </citation>
    <scope>NUCLEOTIDE SEQUENCE</scope>
    <source>
        <strain evidence="2">BX21</strain>
    </source>
</reference>
<dbReference type="Pfam" id="PF06923">
    <property type="entry name" value="GutM"/>
    <property type="match status" value="1"/>
</dbReference>
<comment type="caution">
    <text evidence="2">The sequence shown here is derived from an EMBL/GenBank/DDBJ whole genome shotgun (WGS) entry which is preliminary data.</text>
</comment>
<keyword evidence="1" id="KW-0472">Membrane</keyword>
<proteinExistence type="predicted"/>
<dbReference type="RefSeq" id="WP_262429443.1">
    <property type="nucleotide sequence ID" value="NZ_JACRTG010000018.1"/>
</dbReference>
<sequence length="121" mass="13953">MIHGVVIFIFSLWILQGFMTYWQIINYRKTLSRLKTKGKVYIGEEKGKLKAGSIVLIAVDENNMIIDVQEMKGFTVFNRFKSKDLYIGKTLDELFSDLSKLDKDTVTTKAMKKSLKDFSIS</sequence>
<evidence type="ECO:0000313" key="2">
    <source>
        <dbReference type="EMBL" id="MBC8587987.1"/>
    </source>
</evidence>
<dbReference type="AlphaFoldDB" id="A0A926EUY1"/>
<gene>
    <name evidence="2" type="ORF">H8707_07025</name>
</gene>
<dbReference type="Proteomes" id="UP000601171">
    <property type="component" value="Unassembled WGS sequence"/>
</dbReference>
<dbReference type="InterPro" id="IPR009693">
    <property type="entry name" value="Glucitol_operon_activator"/>
</dbReference>
<feature type="transmembrane region" description="Helical" evidence="1">
    <location>
        <begin position="6"/>
        <end position="25"/>
    </location>
</feature>
<protein>
    <submittedName>
        <fullName evidence="2">Transcriptional regulator GutM</fullName>
    </submittedName>
</protein>
<accession>A0A926EUY1</accession>
<evidence type="ECO:0000313" key="3">
    <source>
        <dbReference type="Proteomes" id="UP000601171"/>
    </source>
</evidence>
<keyword evidence="3" id="KW-1185">Reference proteome</keyword>
<evidence type="ECO:0000256" key="1">
    <source>
        <dbReference type="SAM" id="Phobius"/>
    </source>
</evidence>